<keyword evidence="2" id="KW-1185">Reference proteome</keyword>
<reference evidence="1" key="1">
    <citation type="submission" date="2022-10" db="EMBL/GenBank/DDBJ databases">
        <title>Culturing micro-colonial fungi from biological soil crusts in the Mojave desert and describing Neophaeococcomyces mojavensis, and introducing the new genera and species Taxawa tesnikishii.</title>
        <authorList>
            <person name="Kurbessoian T."/>
            <person name="Stajich J.E."/>
        </authorList>
    </citation>
    <scope>NUCLEOTIDE SEQUENCE</scope>
    <source>
        <strain evidence="1">JES_112</strain>
    </source>
</reference>
<dbReference type="EMBL" id="JAPDRQ010000187">
    <property type="protein sequence ID" value="KAJ9652672.1"/>
    <property type="molecule type" value="Genomic_DNA"/>
</dbReference>
<organism evidence="1 2">
    <name type="scientific">Neophaeococcomyces mojaviensis</name>
    <dbReference type="NCBI Taxonomy" id="3383035"/>
    <lineage>
        <taxon>Eukaryota</taxon>
        <taxon>Fungi</taxon>
        <taxon>Dikarya</taxon>
        <taxon>Ascomycota</taxon>
        <taxon>Pezizomycotina</taxon>
        <taxon>Eurotiomycetes</taxon>
        <taxon>Chaetothyriomycetidae</taxon>
        <taxon>Chaetothyriales</taxon>
        <taxon>Chaetothyriales incertae sedis</taxon>
        <taxon>Neophaeococcomyces</taxon>
    </lineage>
</organism>
<comment type="caution">
    <text evidence="1">The sequence shown here is derived from an EMBL/GenBank/DDBJ whole genome shotgun (WGS) entry which is preliminary data.</text>
</comment>
<protein>
    <submittedName>
        <fullName evidence="1">Uncharacterized protein</fullName>
    </submittedName>
</protein>
<gene>
    <name evidence="1" type="ORF">H2198_008075</name>
</gene>
<proteinExistence type="predicted"/>
<accession>A0ACC2ZYD4</accession>
<evidence type="ECO:0000313" key="1">
    <source>
        <dbReference type="EMBL" id="KAJ9652672.1"/>
    </source>
</evidence>
<evidence type="ECO:0000313" key="2">
    <source>
        <dbReference type="Proteomes" id="UP001172386"/>
    </source>
</evidence>
<dbReference type="Proteomes" id="UP001172386">
    <property type="component" value="Unassembled WGS sequence"/>
</dbReference>
<name>A0ACC2ZYD4_9EURO</name>
<sequence length="701" mass="77191">MAEVIGAVAAIGSLVTTGVKLSTALFEFAGNLGSAGAEIRTIASDVVLYCQVLDQVQSTLSQGSEVFRIPEAAAQTAEQIVERCRNVFDAISQIVLNLDSGDQHSPIERMARVKWTLRDRKRVALLQESLKGCTAHLQLMVQCMTFARTFPMPSVSPEDRLALERRQEYHRSLTYSLILAQQAVNDRIEELEDECSLSTPEASSLSGSTLVPPSGALLGMLSPPESPGRPRHRRNRSSQILNGIVYSPPQVDSMLEDRRLSALLNKSLYPDSVSRESLRDIGNGISNHRQSAVLCDTLMRSWIDQDDILVHEAKGNVADLDPTMCQSPRIPSVFVEKIRESMVLDDPDTANQAFGANTLEVIRSTSKIISMPPLSALPEPYRMYDIIEYGREYVPYVIWHDQDSWTRLDEVPLSELVQLDSEGQKPLFMLRRLRPASMLHSIEKTPGGLPEIFKSPELSSLPAEAIDGENGTATNIQTLQNTESSLSELLLPSNSVVPESLPSPPAQAVTPTNEALGDLLKDLRVKLDDPCWKVLPVALGKSNIEDDWQSYALYIMYGSCERYVGLEEKPLALFKDLDREGKMPCFTLRKIQVDGSKPDEGVEMPQRNLTGSQTPSSDSNAAIFDYTIRSIAPEAHLSLPPSTQYGGSDLIDFTDEPDLVSNNEVVSHSDDLKILIDGEGPPDSAVPLVKDVERNGALVDQ</sequence>